<keyword evidence="4 7" id="KW-0812">Transmembrane</keyword>
<dbReference type="Gene3D" id="3.30.240.20">
    <property type="entry name" value="bsu07140 like domains"/>
    <property type="match status" value="2"/>
</dbReference>
<name>A0A917MAH2_9BACI</name>
<dbReference type="Proteomes" id="UP000622860">
    <property type="component" value="Unassembled WGS sequence"/>
</dbReference>
<evidence type="ECO:0000256" key="7">
    <source>
        <dbReference type="SAM" id="Phobius"/>
    </source>
</evidence>
<feature type="domain" description="YetF C-terminal" evidence="8">
    <location>
        <begin position="82"/>
        <end position="214"/>
    </location>
</feature>
<reference evidence="10" key="1">
    <citation type="journal article" date="2014" name="Int. J. Syst. Evol. Microbiol.">
        <title>Complete genome sequence of Corynebacterium casei LMG S-19264T (=DSM 44701T), isolated from a smear-ripened cheese.</title>
        <authorList>
            <consortium name="US DOE Joint Genome Institute (JGI-PGF)"/>
            <person name="Walter F."/>
            <person name="Albersmeier A."/>
            <person name="Kalinowski J."/>
            <person name="Ruckert C."/>
        </authorList>
    </citation>
    <scope>NUCLEOTIDE SEQUENCE</scope>
    <source>
        <strain evidence="10">CGMCC 1.12754</strain>
    </source>
</reference>
<evidence type="ECO:0000259" key="8">
    <source>
        <dbReference type="Pfam" id="PF04239"/>
    </source>
</evidence>
<dbReference type="InterPro" id="IPR048454">
    <property type="entry name" value="YetF_N"/>
</dbReference>
<feature type="domain" description="YetF-like N-terminal transmembrane" evidence="9">
    <location>
        <begin position="6"/>
        <end position="76"/>
    </location>
</feature>
<evidence type="ECO:0008006" key="12">
    <source>
        <dbReference type="Google" id="ProtNLM"/>
    </source>
</evidence>
<dbReference type="InterPro" id="IPR007353">
    <property type="entry name" value="DUF421"/>
</dbReference>
<dbReference type="PANTHER" id="PTHR34582">
    <property type="entry name" value="UPF0702 TRANSMEMBRANE PROTEIN YCAP"/>
    <property type="match status" value="1"/>
</dbReference>
<keyword evidence="6 7" id="KW-0472">Membrane</keyword>
<keyword evidence="3" id="KW-1003">Cell membrane</keyword>
<keyword evidence="11" id="KW-1185">Reference proteome</keyword>
<evidence type="ECO:0000256" key="5">
    <source>
        <dbReference type="ARBA" id="ARBA00022989"/>
    </source>
</evidence>
<dbReference type="RefSeq" id="WP_188456907.1">
    <property type="nucleotide sequence ID" value="NZ_BMFR01000029.1"/>
</dbReference>
<comment type="subcellular location">
    <subcellularLocation>
        <location evidence="1">Cell membrane</location>
        <topology evidence="1">Multi-pass membrane protein</topology>
    </subcellularLocation>
</comment>
<feature type="transmembrane region" description="Helical" evidence="7">
    <location>
        <begin position="6"/>
        <end position="26"/>
    </location>
</feature>
<keyword evidence="5 7" id="KW-1133">Transmembrane helix</keyword>
<evidence type="ECO:0000256" key="6">
    <source>
        <dbReference type="ARBA" id="ARBA00023136"/>
    </source>
</evidence>
<evidence type="ECO:0000313" key="11">
    <source>
        <dbReference type="Proteomes" id="UP000622860"/>
    </source>
</evidence>
<dbReference type="EMBL" id="BMFR01000029">
    <property type="protein sequence ID" value="GGG88025.1"/>
    <property type="molecule type" value="Genomic_DNA"/>
</dbReference>
<evidence type="ECO:0000256" key="4">
    <source>
        <dbReference type="ARBA" id="ARBA00022692"/>
    </source>
</evidence>
<evidence type="ECO:0000256" key="2">
    <source>
        <dbReference type="ARBA" id="ARBA00006448"/>
    </source>
</evidence>
<feature type="transmembrane region" description="Helical" evidence="7">
    <location>
        <begin position="59"/>
        <end position="81"/>
    </location>
</feature>
<feature type="transmembrane region" description="Helical" evidence="7">
    <location>
        <begin position="35"/>
        <end position="53"/>
    </location>
</feature>
<dbReference type="AlphaFoldDB" id="A0A917MAH2"/>
<sequence length="286" mass="31988">MPEFILTLVRSTISFFLLLVMTRIMGKKQLSQMTFFDYVVGITIGSIAAAMAVDQNIKISNGIMGLLVWGIFPVILGLLGLKSMKFRHVTDGTPSIVIKDGKVQEKNLSKNHMSVDELMLSLREKNIFKVSDVEMAVMETNGQVSVMKKTEQQPITPDLIGLAVEKEHSPTIVISDGKLLKEELLSLGYSDKWLQGEIMKQGATTFEDVFLAQIDSKGNVYADLYNDEIQQQQVIQKPLLSASLKKVQADLESFSLQTDDPDAKKLYQLQADRLKKTLDSLLPYLK</sequence>
<evidence type="ECO:0000256" key="1">
    <source>
        <dbReference type="ARBA" id="ARBA00004651"/>
    </source>
</evidence>
<gene>
    <name evidence="10" type="ORF">GCM10011398_37500</name>
</gene>
<accession>A0A917MAH2</accession>
<dbReference type="PANTHER" id="PTHR34582:SF7">
    <property type="entry name" value="UPF0702 TRANSMEMBRANE PROTEIN YDFS"/>
    <property type="match status" value="1"/>
</dbReference>
<protein>
    <recommendedName>
        <fullName evidence="12">DUF421 domain-containing protein</fullName>
    </recommendedName>
</protein>
<reference evidence="10" key="2">
    <citation type="submission" date="2020-09" db="EMBL/GenBank/DDBJ databases">
        <authorList>
            <person name="Sun Q."/>
            <person name="Zhou Y."/>
        </authorList>
    </citation>
    <scope>NUCLEOTIDE SEQUENCE</scope>
    <source>
        <strain evidence="10">CGMCC 1.12754</strain>
    </source>
</reference>
<dbReference type="Pfam" id="PF20730">
    <property type="entry name" value="YetF_N"/>
    <property type="match status" value="1"/>
</dbReference>
<dbReference type="Pfam" id="PF04239">
    <property type="entry name" value="DUF421"/>
    <property type="match status" value="1"/>
</dbReference>
<organism evidence="10 11">
    <name type="scientific">Virgibacillus oceani</name>
    <dbReference type="NCBI Taxonomy" id="1479511"/>
    <lineage>
        <taxon>Bacteria</taxon>
        <taxon>Bacillati</taxon>
        <taxon>Bacillota</taxon>
        <taxon>Bacilli</taxon>
        <taxon>Bacillales</taxon>
        <taxon>Bacillaceae</taxon>
        <taxon>Virgibacillus</taxon>
    </lineage>
</organism>
<comment type="similarity">
    <text evidence="2">Belongs to the UPF0702 family.</text>
</comment>
<evidence type="ECO:0000256" key="3">
    <source>
        <dbReference type="ARBA" id="ARBA00022475"/>
    </source>
</evidence>
<comment type="caution">
    <text evidence="10">The sequence shown here is derived from an EMBL/GenBank/DDBJ whole genome shotgun (WGS) entry which is preliminary data.</text>
</comment>
<dbReference type="InterPro" id="IPR012452">
    <property type="entry name" value="DUF1657"/>
</dbReference>
<evidence type="ECO:0000259" key="9">
    <source>
        <dbReference type="Pfam" id="PF20730"/>
    </source>
</evidence>
<proteinExistence type="inferred from homology"/>
<dbReference type="GO" id="GO:0005886">
    <property type="term" value="C:plasma membrane"/>
    <property type="evidence" value="ECO:0007669"/>
    <property type="project" value="UniProtKB-SubCell"/>
</dbReference>
<dbReference type="InterPro" id="IPR023090">
    <property type="entry name" value="UPF0702_alpha/beta_dom_sf"/>
</dbReference>
<dbReference type="Pfam" id="PF07870">
    <property type="entry name" value="DUF1657"/>
    <property type="match status" value="1"/>
</dbReference>
<evidence type="ECO:0000313" key="10">
    <source>
        <dbReference type="EMBL" id="GGG88025.1"/>
    </source>
</evidence>